<name>A0A935K9I3_9RHOO</name>
<feature type="transmembrane region" description="Helical" evidence="9">
    <location>
        <begin position="60"/>
        <end position="77"/>
    </location>
</feature>
<comment type="caution">
    <text evidence="11">The sequence shown here is derived from an EMBL/GenBank/DDBJ whole genome shotgun (WGS) entry which is preliminary data.</text>
</comment>
<keyword evidence="3 9" id="KW-0812">Transmembrane</keyword>
<dbReference type="Gene3D" id="3.40.720.10">
    <property type="entry name" value="Alkaline Phosphatase, subunit A"/>
    <property type="match status" value="1"/>
</dbReference>
<keyword evidence="7" id="KW-0479">Metal-binding</keyword>
<dbReference type="EMBL" id="JADJMS010000017">
    <property type="protein sequence ID" value="MBK7415215.1"/>
    <property type="molecule type" value="Genomic_DNA"/>
</dbReference>
<accession>A0A935K9I3</accession>
<feature type="transmembrane region" description="Helical" evidence="9">
    <location>
        <begin position="169"/>
        <end position="190"/>
    </location>
</feature>
<dbReference type="InterPro" id="IPR012160">
    <property type="entry name" value="LtaS-like"/>
</dbReference>
<feature type="binding site" evidence="8">
    <location>
        <position position="316"/>
    </location>
    <ligand>
        <name>Mn(2+)</name>
        <dbReference type="ChEBI" id="CHEBI:29035"/>
    </ligand>
</feature>
<reference evidence="11 12" key="1">
    <citation type="submission" date="2020-10" db="EMBL/GenBank/DDBJ databases">
        <title>Connecting structure to function with the recovery of over 1000 high-quality activated sludge metagenome-assembled genomes encoding full-length rRNA genes using long-read sequencing.</title>
        <authorList>
            <person name="Singleton C.M."/>
            <person name="Petriglieri F."/>
            <person name="Kristensen J.M."/>
            <person name="Kirkegaard R.H."/>
            <person name="Michaelsen T.Y."/>
            <person name="Andersen M.H."/>
            <person name="Karst S.M."/>
            <person name="Dueholm M.S."/>
            <person name="Nielsen P.H."/>
            <person name="Albertsen M."/>
        </authorList>
    </citation>
    <scope>NUCLEOTIDE SEQUENCE [LARGE SCALE GENOMIC DNA]</scope>
    <source>
        <strain evidence="11">EsbW_18-Q3-R4-48_BATAC.463</strain>
    </source>
</reference>
<dbReference type="Gene3D" id="3.30.1120.80">
    <property type="match status" value="1"/>
</dbReference>
<protein>
    <submittedName>
        <fullName evidence="11">LTA synthase family protein</fullName>
    </submittedName>
</protein>
<dbReference type="InterPro" id="IPR000917">
    <property type="entry name" value="Sulfatase_N"/>
</dbReference>
<feature type="binding site" evidence="8">
    <location>
        <position position="487"/>
    </location>
    <ligand>
        <name>Mn(2+)</name>
        <dbReference type="ChEBI" id="CHEBI:29035"/>
    </ligand>
</feature>
<feature type="active site" evidence="6">
    <location>
        <position position="316"/>
    </location>
</feature>
<evidence type="ECO:0000313" key="11">
    <source>
        <dbReference type="EMBL" id="MBK7415215.1"/>
    </source>
</evidence>
<evidence type="ECO:0000313" key="12">
    <source>
        <dbReference type="Proteomes" id="UP000739411"/>
    </source>
</evidence>
<feature type="binding site" evidence="7">
    <location>
        <position position="434"/>
    </location>
    <ligand>
        <name>substrate</name>
    </ligand>
</feature>
<feature type="domain" description="Sulfatase N-terminal" evidence="10">
    <location>
        <begin position="268"/>
        <end position="537"/>
    </location>
</feature>
<evidence type="ECO:0000256" key="7">
    <source>
        <dbReference type="PIRSR" id="PIRSR005091-2"/>
    </source>
</evidence>
<dbReference type="GO" id="GO:0005886">
    <property type="term" value="C:plasma membrane"/>
    <property type="evidence" value="ECO:0007669"/>
    <property type="project" value="UniProtKB-SubCell"/>
</dbReference>
<dbReference type="GO" id="GO:0046872">
    <property type="term" value="F:metal ion binding"/>
    <property type="evidence" value="ECO:0007669"/>
    <property type="project" value="UniProtKB-KW"/>
</dbReference>
<feature type="transmembrane region" description="Helical" evidence="9">
    <location>
        <begin position="12"/>
        <end position="40"/>
    </location>
</feature>
<keyword evidence="2" id="KW-1003">Cell membrane</keyword>
<dbReference type="PANTHER" id="PTHR47371">
    <property type="entry name" value="LIPOTEICHOIC ACID SYNTHASE"/>
    <property type="match status" value="1"/>
</dbReference>
<proteinExistence type="predicted"/>
<comment type="subcellular location">
    <subcellularLocation>
        <location evidence="1">Cell membrane</location>
        <topology evidence="1">Multi-pass membrane protein</topology>
    </subcellularLocation>
</comment>
<evidence type="ECO:0000256" key="8">
    <source>
        <dbReference type="PIRSR" id="PIRSR005091-3"/>
    </source>
</evidence>
<dbReference type="Pfam" id="PF00884">
    <property type="entry name" value="Sulfatase"/>
    <property type="match status" value="1"/>
</dbReference>
<dbReference type="PIRSF" id="PIRSF005091">
    <property type="entry name" value="Mmb_sulf_HI1246"/>
    <property type="match status" value="1"/>
</dbReference>
<sequence length="632" mass="70633">MKFLQSLNGRPLRVWGLAALVAWLIFQVTRLALLGHSVMLSEQAPAGLLGGVAMGMLRDLPVVLMLAWPWAMFELIFKRKWADRLRWPLWTIYVFTLIFVGVSEGVFWDEFSVRFNFIAVDYLVFTTEVIGNIRESYPVGKIVAALAAFTLLIVWALRRPLRNAVAAESGRASQLVWALSLMLAVCFIGYKLPLPEFFTNSFANELADNGWRSFIAAARQNKLDYRQFYATRPDAEVMADLQRFSGHGQVSASNTGLLKASHAPSKQPNVVVIMMESMSAEYMETFGNKQGITPNLDRLAKEGLLFTRLYATGTRTVRGLEALSAALPPQPGAAVVRWPNITNLNTLGSTLAARGWEPNFIYGGYGMFDNMNSYFESQAYKVTDRKLFQEGLVQFENVWGVADEHLFDQVLINMDKDVAAGKHVFAHIMTTSNHRPFTYPDGRIDIPSPAKREGGVKYADYAIGRFFEMAKQKPWFDNTIFLIVADHCASSSGKTKIPVFRYHIPAIIYAPKLVVPKQVDTLASQIDLVPTLLAMLGLEGDDHFVGRDILKMPPEEGRALLSTYQNVGYLKGDLMTVLQPKRKIETFRISADGKEAQLVPNEQKMTDEAIAYFQGAALLMEKHGESGRGSGR</sequence>
<feature type="transmembrane region" description="Helical" evidence="9">
    <location>
        <begin position="139"/>
        <end position="157"/>
    </location>
</feature>
<feature type="binding site" evidence="8">
    <location>
        <position position="486"/>
    </location>
    <ligand>
        <name>Mn(2+)</name>
        <dbReference type="ChEBI" id="CHEBI:29035"/>
    </ligand>
</feature>
<keyword evidence="7" id="KW-0464">Manganese</keyword>
<feature type="binding site" evidence="8">
    <location>
        <position position="276"/>
    </location>
    <ligand>
        <name>Mn(2+)</name>
        <dbReference type="ChEBI" id="CHEBI:29035"/>
    </ligand>
</feature>
<evidence type="ECO:0000256" key="3">
    <source>
        <dbReference type="ARBA" id="ARBA00022692"/>
    </source>
</evidence>
<gene>
    <name evidence="11" type="ORF">IPJ38_09045</name>
</gene>
<evidence type="ECO:0000259" key="10">
    <source>
        <dbReference type="Pfam" id="PF00884"/>
    </source>
</evidence>
<organism evidence="11 12">
    <name type="scientific">Candidatus Dechloromonas phosphorivorans</name>
    <dbReference type="NCBI Taxonomy" id="2899244"/>
    <lineage>
        <taxon>Bacteria</taxon>
        <taxon>Pseudomonadati</taxon>
        <taxon>Pseudomonadota</taxon>
        <taxon>Betaproteobacteria</taxon>
        <taxon>Rhodocyclales</taxon>
        <taxon>Azonexaceae</taxon>
        <taxon>Dechloromonas</taxon>
    </lineage>
</organism>
<dbReference type="Proteomes" id="UP000739411">
    <property type="component" value="Unassembled WGS sequence"/>
</dbReference>
<evidence type="ECO:0000256" key="4">
    <source>
        <dbReference type="ARBA" id="ARBA00022989"/>
    </source>
</evidence>
<evidence type="ECO:0000256" key="9">
    <source>
        <dbReference type="SAM" id="Phobius"/>
    </source>
</evidence>
<keyword evidence="4 9" id="KW-1133">Transmembrane helix</keyword>
<dbReference type="SUPFAM" id="SSF53649">
    <property type="entry name" value="Alkaline phosphatase-like"/>
    <property type="match status" value="1"/>
</dbReference>
<evidence type="ECO:0000256" key="1">
    <source>
        <dbReference type="ARBA" id="ARBA00004651"/>
    </source>
</evidence>
<dbReference type="CDD" id="cd16015">
    <property type="entry name" value="LTA_synthase"/>
    <property type="match status" value="1"/>
</dbReference>
<feature type="transmembrane region" description="Helical" evidence="9">
    <location>
        <begin position="89"/>
        <end position="108"/>
    </location>
</feature>
<dbReference type="AlphaFoldDB" id="A0A935K9I3"/>
<dbReference type="InterPro" id="IPR050448">
    <property type="entry name" value="OpgB/LTA_synthase_biosynth"/>
</dbReference>
<dbReference type="InterPro" id="IPR017850">
    <property type="entry name" value="Alkaline_phosphatase_core_sf"/>
</dbReference>
<evidence type="ECO:0000256" key="5">
    <source>
        <dbReference type="ARBA" id="ARBA00023136"/>
    </source>
</evidence>
<keyword evidence="5 9" id="KW-0472">Membrane</keyword>
<dbReference type="PANTHER" id="PTHR47371:SF3">
    <property type="entry name" value="PHOSPHOGLYCEROL TRANSFERASE I"/>
    <property type="match status" value="1"/>
</dbReference>
<evidence type="ECO:0000256" key="6">
    <source>
        <dbReference type="PIRSR" id="PIRSR005091-1"/>
    </source>
</evidence>
<evidence type="ECO:0000256" key="2">
    <source>
        <dbReference type="ARBA" id="ARBA00022475"/>
    </source>
</evidence>